<keyword evidence="7 11" id="KW-0547">Nucleotide-binding</keyword>
<evidence type="ECO:0000256" key="11">
    <source>
        <dbReference type="HAMAP-Rule" id="MF_00244"/>
    </source>
</evidence>
<dbReference type="GO" id="GO:0005524">
    <property type="term" value="F:ATP binding"/>
    <property type="evidence" value="ECO:0007669"/>
    <property type="project" value="UniProtKB-KW"/>
</dbReference>
<evidence type="ECO:0000256" key="4">
    <source>
        <dbReference type="ARBA" id="ARBA00022642"/>
    </source>
</evidence>
<comment type="function">
    <text evidence="1 11">Catalyzes the reversible adenylation of nicotinate mononucleotide (NaMN) to nicotinic acid adenine dinucleotide (NaAD).</text>
</comment>
<proteinExistence type="inferred from homology"/>
<organism evidence="13 14">
    <name type="scientific">Sporolituus thermophilus DSM 23256</name>
    <dbReference type="NCBI Taxonomy" id="1123285"/>
    <lineage>
        <taxon>Bacteria</taxon>
        <taxon>Bacillati</taxon>
        <taxon>Bacillota</taxon>
        <taxon>Negativicutes</taxon>
        <taxon>Selenomonadales</taxon>
        <taxon>Sporomusaceae</taxon>
        <taxon>Sporolituus</taxon>
    </lineage>
</organism>
<evidence type="ECO:0000256" key="9">
    <source>
        <dbReference type="ARBA" id="ARBA00023027"/>
    </source>
</evidence>
<gene>
    <name evidence="11" type="primary">nadD</name>
    <name evidence="13" type="ORF">SAMN05660235_00841</name>
</gene>
<dbReference type="InterPro" id="IPR004821">
    <property type="entry name" value="Cyt_trans-like"/>
</dbReference>
<dbReference type="PANTHER" id="PTHR39321:SF3">
    <property type="entry name" value="PHOSPHOPANTETHEINE ADENYLYLTRANSFERASE"/>
    <property type="match status" value="1"/>
</dbReference>
<dbReference type="HAMAP" id="MF_00244">
    <property type="entry name" value="NaMN_adenylyltr"/>
    <property type="match status" value="1"/>
</dbReference>
<dbReference type="AlphaFoldDB" id="A0A1G7JB62"/>
<evidence type="ECO:0000256" key="7">
    <source>
        <dbReference type="ARBA" id="ARBA00022741"/>
    </source>
</evidence>
<evidence type="ECO:0000256" key="8">
    <source>
        <dbReference type="ARBA" id="ARBA00022840"/>
    </source>
</evidence>
<keyword evidence="4 11" id="KW-0662">Pyridine nucleotide biosynthesis</keyword>
<sequence>MAECKTRIGIMGGTFDPIHIGHLVTAEAVRIEFGLDKVLFIPAANPPHKQHAQVTPAIHRYIMTVMATYSNPSFFVSPIELERPGPSYTIDTVRALIDQYGEKSDFYFITGADAIADLPTWKDIDELLGLCHFVAATRPGCISMIDAVIRRFGAKGRQRIHRLSTPELEISSTDIRERVKLGRSIKYIVPESVEQYILKEGLYRS</sequence>
<dbReference type="Proteomes" id="UP000243333">
    <property type="component" value="Unassembled WGS sequence"/>
</dbReference>
<evidence type="ECO:0000256" key="5">
    <source>
        <dbReference type="ARBA" id="ARBA00022679"/>
    </source>
</evidence>
<evidence type="ECO:0000259" key="12">
    <source>
        <dbReference type="Pfam" id="PF01467"/>
    </source>
</evidence>
<dbReference type="NCBIfam" id="TIGR00125">
    <property type="entry name" value="cyt_tran_rel"/>
    <property type="match status" value="1"/>
</dbReference>
<keyword evidence="6 11" id="KW-0548">Nucleotidyltransferase</keyword>
<dbReference type="Gene3D" id="3.40.50.620">
    <property type="entry name" value="HUPs"/>
    <property type="match status" value="1"/>
</dbReference>
<evidence type="ECO:0000313" key="13">
    <source>
        <dbReference type="EMBL" id="SDF21719.1"/>
    </source>
</evidence>
<dbReference type="Pfam" id="PF01467">
    <property type="entry name" value="CTP_transf_like"/>
    <property type="match status" value="1"/>
</dbReference>
<name>A0A1G7JB62_9FIRM</name>
<dbReference type="RefSeq" id="WP_093688392.1">
    <property type="nucleotide sequence ID" value="NZ_FNBU01000004.1"/>
</dbReference>
<dbReference type="FunFam" id="3.40.50.620:FF:000039">
    <property type="entry name" value="Probable nicotinate-nucleotide adenylyltransferase"/>
    <property type="match status" value="1"/>
</dbReference>
<dbReference type="UniPathway" id="UPA00253">
    <property type="reaction ID" value="UER00332"/>
</dbReference>
<dbReference type="PANTHER" id="PTHR39321">
    <property type="entry name" value="NICOTINATE-NUCLEOTIDE ADENYLYLTRANSFERASE-RELATED"/>
    <property type="match status" value="1"/>
</dbReference>
<dbReference type="EMBL" id="FNBU01000004">
    <property type="protein sequence ID" value="SDF21719.1"/>
    <property type="molecule type" value="Genomic_DNA"/>
</dbReference>
<feature type="domain" description="Cytidyltransferase-like" evidence="12">
    <location>
        <begin position="10"/>
        <end position="178"/>
    </location>
</feature>
<dbReference type="EC" id="2.7.7.18" evidence="11"/>
<evidence type="ECO:0000313" key="14">
    <source>
        <dbReference type="Proteomes" id="UP000243333"/>
    </source>
</evidence>
<keyword evidence="14" id="KW-1185">Reference proteome</keyword>
<protein>
    <recommendedName>
        <fullName evidence="11">Probable nicotinate-nucleotide adenylyltransferase</fullName>
        <ecNumber evidence="11">2.7.7.18</ecNumber>
    </recommendedName>
    <alternativeName>
        <fullName evidence="11">Deamido-NAD(+) diphosphorylase</fullName>
    </alternativeName>
    <alternativeName>
        <fullName evidence="11">Deamido-NAD(+) pyrophosphorylase</fullName>
    </alternativeName>
    <alternativeName>
        <fullName evidence="11">Nicotinate mononucleotide adenylyltransferase</fullName>
        <shortName evidence="11">NaMN adenylyltransferase</shortName>
    </alternativeName>
</protein>
<keyword evidence="9 11" id="KW-0520">NAD</keyword>
<dbReference type="InterPro" id="IPR014729">
    <property type="entry name" value="Rossmann-like_a/b/a_fold"/>
</dbReference>
<comment type="similarity">
    <text evidence="3 11">Belongs to the NadD family.</text>
</comment>
<dbReference type="InterPro" id="IPR005248">
    <property type="entry name" value="NadD/NMNAT"/>
</dbReference>
<dbReference type="CDD" id="cd02165">
    <property type="entry name" value="NMNAT"/>
    <property type="match status" value="1"/>
</dbReference>
<dbReference type="GO" id="GO:0009435">
    <property type="term" value="P:NAD+ biosynthetic process"/>
    <property type="evidence" value="ECO:0007669"/>
    <property type="project" value="UniProtKB-UniRule"/>
</dbReference>
<comment type="pathway">
    <text evidence="2 11">Cofactor biosynthesis; NAD(+) biosynthesis; deamido-NAD(+) from nicotinate D-ribonucleotide: step 1/1.</text>
</comment>
<reference evidence="14" key="1">
    <citation type="submission" date="2016-10" db="EMBL/GenBank/DDBJ databases">
        <authorList>
            <person name="Varghese N."/>
            <person name="Submissions S."/>
        </authorList>
    </citation>
    <scope>NUCLEOTIDE SEQUENCE [LARGE SCALE GENOMIC DNA]</scope>
    <source>
        <strain evidence="14">DSM 23256</strain>
    </source>
</reference>
<dbReference type="STRING" id="1123285.SAMN05660235_00841"/>
<keyword evidence="5 11" id="KW-0808">Transferase</keyword>
<dbReference type="GO" id="GO:0004515">
    <property type="term" value="F:nicotinate-nucleotide adenylyltransferase activity"/>
    <property type="evidence" value="ECO:0007669"/>
    <property type="project" value="UniProtKB-UniRule"/>
</dbReference>
<keyword evidence="8 11" id="KW-0067">ATP-binding</keyword>
<dbReference type="OrthoDB" id="5295945at2"/>
<comment type="catalytic activity">
    <reaction evidence="10 11">
        <text>nicotinate beta-D-ribonucleotide + ATP + H(+) = deamido-NAD(+) + diphosphate</text>
        <dbReference type="Rhea" id="RHEA:22860"/>
        <dbReference type="ChEBI" id="CHEBI:15378"/>
        <dbReference type="ChEBI" id="CHEBI:30616"/>
        <dbReference type="ChEBI" id="CHEBI:33019"/>
        <dbReference type="ChEBI" id="CHEBI:57502"/>
        <dbReference type="ChEBI" id="CHEBI:58437"/>
        <dbReference type="EC" id="2.7.7.18"/>
    </reaction>
</comment>
<dbReference type="SUPFAM" id="SSF52374">
    <property type="entry name" value="Nucleotidylyl transferase"/>
    <property type="match status" value="1"/>
</dbReference>
<dbReference type="NCBIfam" id="NF000840">
    <property type="entry name" value="PRK00071.1-3"/>
    <property type="match status" value="1"/>
</dbReference>
<evidence type="ECO:0000256" key="3">
    <source>
        <dbReference type="ARBA" id="ARBA00009014"/>
    </source>
</evidence>
<accession>A0A1G7JB62</accession>
<evidence type="ECO:0000256" key="6">
    <source>
        <dbReference type="ARBA" id="ARBA00022695"/>
    </source>
</evidence>
<dbReference type="NCBIfam" id="TIGR00482">
    <property type="entry name" value="nicotinate (nicotinamide) nucleotide adenylyltransferase"/>
    <property type="match status" value="1"/>
</dbReference>
<evidence type="ECO:0000256" key="2">
    <source>
        <dbReference type="ARBA" id="ARBA00005019"/>
    </source>
</evidence>
<evidence type="ECO:0000256" key="10">
    <source>
        <dbReference type="ARBA" id="ARBA00048721"/>
    </source>
</evidence>
<evidence type="ECO:0000256" key="1">
    <source>
        <dbReference type="ARBA" id="ARBA00002324"/>
    </source>
</evidence>